<evidence type="ECO:0000313" key="2">
    <source>
        <dbReference type="Proteomes" id="UP000031368"/>
    </source>
</evidence>
<dbReference type="Gene3D" id="2.60.120.10">
    <property type="entry name" value="Jelly Rolls"/>
    <property type="match status" value="1"/>
</dbReference>
<proteinExistence type="predicted"/>
<dbReference type="EMBL" id="CP006880">
    <property type="protein sequence ID" value="AJD44927.1"/>
    <property type="molecule type" value="Genomic_DNA"/>
</dbReference>
<dbReference type="RefSeq" id="WP_040115222.1">
    <property type="nucleotide sequence ID" value="NZ_CP006880.1"/>
</dbReference>
<dbReference type="InterPro" id="IPR014710">
    <property type="entry name" value="RmlC-like_jellyroll"/>
</dbReference>
<sequence length="163" mass="17335">MKPEAIRLEPGNVIPNNPAFPLLLYRGVLNGDDRAAGFEALFGRNGWGNMWRNGVYPFHHYHSKTHEALGFAIGSATLMLGGPTGLKVEVHAGDAAVLPAGTGHCRISASSDFLVVGAYPAGADYDLCRDEPTPEQMKRIQNLAAPITDPVTGGSGGLIALWR</sequence>
<dbReference type="InterPro" id="IPR047121">
    <property type="entry name" value="YjiB-like"/>
</dbReference>
<name>A0A0B4XEL3_9HYPH</name>
<dbReference type="PANTHER" id="PTHR36448">
    <property type="entry name" value="BLR7373 PROTEIN"/>
    <property type="match status" value="1"/>
</dbReference>
<keyword evidence="1" id="KW-0614">Plasmid</keyword>
<gene>
    <name evidence="1" type="ORF">RGR602_PC00893</name>
</gene>
<dbReference type="PIRSF" id="PIRSF019307">
    <property type="entry name" value="UCP019307"/>
    <property type="match status" value="1"/>
</dbReference>
<keyword evidence="2" id="KW-1185">Reference proteome</keyword>
<dbReference type="Proteomes" id="UP000031368">
    <property type="component" value="Plasmid pRgalR602c"/>
</dbReference>
<dbReference type="KEGG" id="rga:RGR602_PC00893"/>
<dbReference type="InterPro" id="IPR014500">
    <property type="entry name" value="UCP019307_cupin"/>
</dbReference>
<dbReference type="InterPro" id="IPR011051">
    <property type="entry name" value="RmlC_Cupin_sf"/>
</dbReference>
<reference evidence="1 2" key="1">
    <citation type="submission" date="2013-11" db="EMBL/GenBank/DDBJ databases">
        <title>Complete genome sequence of Rhizobium gallicum bv. gallicum R602.</title>
        <authorList>
            <person name="Bustos P."/>
            <person name="Santamaria R.I."/>
            <person name="Lozano L."/>
            <person name="Acosta J.L."/>
            <person name="Ormeno-Orrillo E."/>
            <person name="Rogel M.A."/>
            <person name="Romero D."/>
            <person name="Cevallos M.A."/>
            <person name="Martinez-Romero E."/>
            <person name="Gonzalez V."/>
        </authorList>
    </citation>
    <scope>NUCLEOTIDE SEQUENCE [LARGE SCALE GENOMIC DNA]</scope>
    <source>
        <strain evidence="1 2">R602</strain>
        <plasmid evidence="1 2">pRgalR602c</plasmid>
    </source>
</reference>
<dbReference type="PANTHER" id="PTHR36448:SF2">
    <property type="entry name" value="CUPIN TYPE-1 DOMAIN-CONTAINING PROTEIN"/>
    <property type="match status" value="1"/>
</dbReference>
<protein>
    <submittedName>
        <fullName evidence="1">Cupin 2 domain-containing protein</fullName>
    </submittedName>
</protein>
<dbReference type="HOGENOM" id="CLU_084522_1_0_5"/>
<accession>A0A0B4XEL3</accession>
<evidence type="ECO:0000313" key="1">
    <source>
        <dbReference type="EMBL" id="AJD44927.1"/>
    </source>
</evidence>
<dbReference type="CDD" id="cd02219">
    <property type="entry name" value="cupin_YjlB-like"/>
    <property type="match status" value="1"/>
</dbReference>
<organism evidence="1 2">
    <name type="scientific">Rhizobium gallicum bv. gallicum R602sp</name>
    <dbReference type="NCBI Taxonomy" id="1041138"/>
    <lineage>
        <taxon>Bacteria</taxon>
        <taxon>Pseudomonadati</taxon>
        <taxon>Pseudomonadota</taxon>
        <taxon>Alphaproteobacteria</taxon>
        <taxon>Hyphomicrobiales</taxon>
        <taxon>Rhizobiaceae</taxon>
        <taxon>Rhizobium/Agrobacterium group</taxon>
        <taxon>Rhizobium</taxon>
    </lineage>
</organism>
<geneLocation type="plasmid" evidence="1 2">
    <name>pRgalR602c</name>
</geneLocation>
<dbReference type="SUPFAM" id="SSF51182">
    <property type="entry name" value="RmlC-like cupins"/>
    <property type="match status" value="1"/>
</dbReference>
<dbReference type="AlphaFoldDB" id="A0A0B4XEL3"/>